<dbReference type="EMBL" id="JXTB01000218">
    <property type="protein sequence ID" value="PON52482.1"/>
    <property type="molecule type" value="Genomic_DNA"/>
</dbReference>
<organism evidence="2 3">
    <name type="scientific">Parasponia andersonii</name>
    <name type="common">Sponia andersonii</name>
    <dbReference type="NCBI Taxonomy" id="3476"/>
    <lineage>
        <taxon>Eukaryota</taxon>
        <taxon>Viridiplantae</taxon>
        <taxon>Streptophyta</taxon>
        <taxon>Embryophyta</taxon>
        <taxon>Tracheophyta</taxon>
        <taxon>Spermatophyta</taxon>
        <taxon>Magnoliopsida</taxon>
        <taxon>eudicotyledons</taxon>
        <taxon>Gunneridae</taxon>
        <taxon>Pentapetalae</taxon>
        <taxon>rosids</taxon>
        <taxon>fabids</taxon>
        <taxon>Rosales</taxon>
        <taxon>Cannabaceae</taxon>
        <taxon>Parasponia</taxon>
    </lineage>
</organism>
<accession>A0A2P5BUM0</accession>
<feature type="region of interest" description="Disordered" evidence="1">
    <location>
        <begin position="56"/>
        <end position="75"/>
    </location>
</feature>
<evidence type="ECO:0000256" key="1">
    <source>
        <dbReference type="SAM" id="MobiDB-lite"/>
    </source>
</evidence>
<comment type="caution">
    <text evidence="2">The sequence shown here is derived from an EMBL/GenBank/DDBJ whole genome shotgun (WGS) entry which is preliminary data.</text>
</comment>
<reference evidence="3" key="1">
    <citation type="submission" date="2016-06" db="EMBL/GenBank/DDBJ databases">
        <title>Parallel loss of symbiosis genes in relatives of nitrogen-fixing non-legume Parasponia.</title>
        <authorList>
            <person name="Van Velzen R."/>
            <person name="Holmer R."/>
            <person name="Bu F."/>
            <person name="Rutten L."/>
            <person name="Van Zeijl A."/>
            <person name="Liu W."/>
            <person name="Santuari L."/>
            <person name="Cao Q."/>
            <person name="Sharma T."/>
            <person name="Shen D."/>
            <person name="Roswanjaya Y."/>
            <person name="Wardhani T."/>
            <person name="Kalhor M.S."/>
            <person name="Jansen J."/>
            <person name="Van den Hoogen J."/>
            <person name="Gungor B."/>
            <person name="Hartog M."/>
            <person name="Hontelez J."/>
            <person name="Verver J."/>
            <person name="Yang W.-C."/>
            <person name="Schijlen E."/>
            <person name="Repin R."/>
            <person name="Schilthuizen M."/>
            <person name="Schranz E."/>
            <person name="Heidstra R."/>
            <person name="Miyata K."/>
            <person name="Fedorova E."/>
            <person name="Kohlen W."/>
            <person name="Bisseling T."/>
            <person name="Smit S."/>
            <person name="Geurts R."/>
        </authorList>
    </citation>
    <scope>NUCLEOTIDE SEQUENCE [LARGE SCALE GENOMIC DNA]</scope>
    <source>
        <strain evidence="3">cv. WU1-14</strain>
    </source>
</reference>
<gene>
    <name evidence="2" type="ORF">PanWU01x14_208800</name>
</gene>
<dbReference type="AlphaFoldDB" id="A0A2P5BUM0"/>
<evidence type="ECO:0000313" key="2">
    <source>
        <dbReference type="EMBL" id="PON52482.1"/>
    </source>
</evidence>
<protein>
    <submittedName>
        <fullName evidence="2">Uncharacterized protein</fullName>
    </submittedName>
</protein>
<sequence length="266" mass="29749">MILKDEVASLRSLVVGFPEHGFVRTKEDNNVMIVDEGENIVETSVGKIRKSCGATSKAKRAATSKDKRGIDESDEGTPKAFYKKKVLLAVEESEDAEDKANKSVGKKKPVAMDESTRYEKYTNSDGFTVDPFRGKDEAVRIEAFKVALYVFQKQLGVSMNVTRMAKEQEWSKLHCGDLKSCEQFHADDVKLKLVGLIVSHGLNLVKSTYLTDSEQYFNVIADQEVQSNREDNVVNSKVERTSAQSHKVTHRPSIRIKKVGRLGICT</sequence>
<name>A0A2P5BUM0_PARAD</name>
<dbReference type="OrthoDB" id="1694156at2759"/>
<dbReference type="Proteomes" id="UP000237105">
    <property type="component" value="Unassembled WGS sequence"/>
</dbReference>
<proteinExistence type="predicted"/>
<keyword evidence="3" id="KW-1185">Reference proteome</keyword>
<evidence type="ECO:0000313" key="3">
    <source>
        <dbReference type="Proteomes" id="UP000237105"/>
    </source>
</evidence>